<reference evidence="11 12" key="1">
    <citation type="submission" date="2020-07" db="EMBL/GenBank/DDBJ databases">
        <title>Transfer of Campylobacter canadensis to the novel genus Avispirillum gen. nov., that also includes two novel species recovered from migratory waterfowl: Avispirillum anseris sp. nov. and Avispirillum brantae sp. nov.</title>
        <authorList>
            <person name="Miller W.G."/>
            <person name="Chapman M.H."/>
            <person name="Yee E."/>
            <person name="Inglis G.D."/>
        </authorList>
    </citation>
    <scope>NUCLEOTIDE SEQUENCE [LARGE SCALE GENOMIC DNA]</scope>
    <source>
        <strain evidence="11 12">L283</strain>
    </source>
</reference>
<keyword evidence="3" id="KW-0813">Transport</keyword>
<evidence type="ECO:0000256" key="6">
    <source>
        <dbReference type="ARBA" id="ARBA00022779"/>
    </source>
</evidence>
<dbReference type="PANTHER" id="PTHR30433">
    <property type="entry name" value="CHEMOTAXIS PROTEIN MOTA"/>
    <property type="match status" value="1"/>
</dbReference>
<dbReference type="InterPro" id="IPR002898">
    <property type="entry name" value="MotA_ExbB_proton_chnl"/>
</dbReference>
<keyword evidence="7 9" id="KW-1133">Transmembrane helix</keyword>
<gene>
    <name evidence="11" type="primary">motA</name>
    <name evidence="11" type="ORF">AVCANL283_04060</name>
</gene>
<comment type="subcellular location">
    <subcellularLocation>
        <location evidence="1">Cell inner membrane</location>
        <topology evidence="1">Multi-pass membrane protein</topology>
    </subcellularLocation>
</comment>
<evidence type="ECO:0000256" key="2">
    <source>
        <dbReference type="ARBA" id="ARBA00008038"/>
    </source>
</evidence>
<evidence type="ECO:0000313" key="11">
    <source>
        <dbReference type="EMBL" id="MBZ7987287.1"/>
    </source>
</evidence>
<evidence type="ECO:0000256" key="7">
    <source>
        <dbReference type="ARBA" id="ARBA00022989"/>
    </source>
</evidence>
<proteinExistence type="inferred from homology"/>
<keyword evidence="11" id="KW-0966">Cell projection</keyword>
<dbReference type="PROSITE" id="PS01307">
    <property type="entry name" value="MOTA"/>
    <property type="match status" value="1"/>
</dbReference>
<dbReference type="Pfam" id="PF01618">
    <property type="entry name" value="MotA_ExbB"/>
    <property type="match status" value="1"/>
</dbReference>
<feature type="domain" description="MotA/TolQ/ExbB proton channel" evidence="10">
    <location>
        <begin position="102"/>
        <end position="217"/>
    </location>
</feature>
<keyword evidence="5 9" id="KW-0812">Transmembrane</keyword>
<evidence type="ECO:0000256" key="3">
    <source>
        <dbReference type="ARBA" id="ARBA00022448"/>
    </source>
</evidence>
<dbReference type="InterPro" id="IPR047055">
    <property type="entry name" value="MotA-like"/>
</dbReference>
<dbReference type="PANTHER" id="PTHR30433:SF3">
    <property type="entry name" value="MOTILITY PROTEIN A"/>
    <property type="match status" value="1"/>
</dbReference>
<feature type="transmembrane region" description="Helical" evidence="9">
    <location>
        <begin position="178"/>
        <end position="200"/>
    </location>
</feature>
<evidence type="ECO:0000259" key="10">
    <source>
        <dbReference type="Pfam" id="PF01618"/>
    </source>
</evidence>
<evidence type="ECO:0000256" key="5">
    <source>
        <dbReference type="ARBA" id="ARBA00022692"/>
    </source>
</evidence>
<organism evidence="11 12">
    <name type="scientific">Campylobacter canadensis</name>
    <dbReference type="NCBI Taxonomy" id="449520"/>
    <lineage>
        <taxon>Bacteria</taxon>
        <taxon>Pseudomonadati</taxon>
        <taxon>Campylobacterota</taxon>
        <taxon>Epsilonproteobacteria</taxon>
        <taxon>Campylobacterales</taxon>
        <taxon>Campylobacteraceae</taxon>
        <taxon>Campylobacter</taxon>
    </lineage>
</organism>
<keyword evidence="11" id="KW-0282">Flagellum</keyword>
<comment type="caution">
    <text evidence="11">The sequence shown here is derived from an EMBL/GenBank/DDBJ whole genome shotgun (WGS) entry which is preliminary data.</text>
</comment>
<accession>A0ABS7WRA1</accession>
<evidence type="ECO:0000313" key="12">
    <source>
        <dbReference type="Proteomes" id="UP000786183"/>
    </source>
</evidence>
<comment type="similarity">
    <text evidence="2">Belongs to the MotA family.</text>
</comment>
<dbReference type="NCBIfam" id="NF006284">
    <property type="entry name" value="PRK08456.1"/>
    <property type="match status" value="1"/>
</dbReference>
<name>A0ABS7WRA1_9BACT</name>
<keyword evidence="6" id="KW-0283">Flagellar rotation</keyword>
<protein>
    <submittedName>
        <fullName evidence="11">Flagellar motor stator protein MotA</fullName>
    </submittedName>
</protein>
<dbReference type="InterPro" id="IPR000540">
    <property type="entry name" value="Flag_MotA_CS"/>
</dbReference>
<dbReference type="EMBL" id="JACGBB010000006">
    <property type="protein sequence ID" value="MBZ7987287.1"/>
    <property type="molecule type" value="Genomic_DNA"/>
</dbReference>
<keyword evidence="11" id="KW-0969">Cilium</keyword>
<dbReference type="RefSeq" id="WP_172231553.1">
    <property type="nucleotide sequence ID" value="NZ_CP035946.1"/>
</dbReference>
<evidence type="ECO:0000256" key="1">
    <source>
        <dbReference type="ARBA" id="ARBA00004429"/>
    </source>
</evidence>
<feature type="transmembrane region" description="Helical" evidence="9">
    <location>
        <begin position="29"/>
        <end position="48"/>
    </location>
</feature>
<keyword evidence="4" id="KW-1003">Cell membrane</keyword>
<keyword evidence="8 9" id="KW-0472">Membrane</keyword>
<feature type="transmembrane region" description="Helical" evidence="9">
    <location>
        <begin position="153"/>
        <end position="172"/>
    </location>
</feature>
<sequence length="257" mass="27871">MDLTTILGMVLAITSISVGDILEGGNPLHIIHLSSVLIVLPTAFFSAMTSTNKHFVKGAIKELKIVFKGSGVHMPHRIAQIVEFAMIARKDGLLALESKVAEIDNEYFKGALMMLVDGKEIEEIKESMELQIELSEEYYQECSEFFIRVGESCPTFGLVGAVCGLMLALQLLDDPQAMAQGIAGAFTATVTGIFGAYACFGPWGNKIKGNSHDIVLEQKMILEGVVGIAQGANPRDLEAKLFLFLPKGEKVKSQFGE</sequence>
<keyword evidence="12" id="KW-1185">Reference proteome</keyword>
<evidence type="ECO:0000256" key="4">
    <source>
        <dbReference type="ARBA" id="ARBA00022475"/>
    </source>
</evidence>
<dbReference type="Proteomes" id="UP000786183">
    <property type="component" value="Unassembled WGS sequence"/>
</dbReference>
<evidence type="ECO:0000256" key="8">
    <source>
        <dbReference type="ARBA" id="ARBA00023136"/>
    </source>
</evidence>
<evidence type="ECO:0000256" key="9">
    <source>
        <dbReference type="SAM" id="Phobius"/>
    </source>
</evidence>